<keyword evidence="3" id="KW-1185">Reference proteome</keyword>
<gene>
    <name evidence="2" type="ORF">CCMP2556_LOCUS3963</name>
</gene>
<proteinExistence type="predicted"/>
<keyword evidence="1" id="KW-0812">Transmembrane</keyword>
<feature type="transmembrane region" description="Helical" evidence="1">
    <location>
        <begin position="226"/>
        <end position="248"/>
    </location>
</feature>
<dbReference type="EMBL" id="CAXAMN010001581">
    <property type="protein sequence ID" value="CAK8995243.1"/>
    <property type="molecule type" value="Genomic_DNA"/>
</dbReference>
<keyword evidence="1" id="KW-0472">Membrane</keyword>
<feature type="transmembrane region" description="Helical" evidence="1">
    <location>
        <begin position="344"/>
        <end position="364"/>
    </location>
</feature>
<feature type="transmembrane region" description="Helical" evidence="1">
    <location>
        <begin position="268"/>
        <end position="293"/>
    </location>
</feature>
<evidence type="ECO:0000313" key="2">
    <source>
        <dbReference type="EMBL" id="CAK8995243.1"/>
    </source>
</evidence>
<feature type="transmembrane region" description="Helical" evidence="1">
    <location>
        <begin position="318"/>
        <end position="338"/>
    </location>
</feature>
<feature type="transmembrane region" description="Helical" evidence="1">
    <location>
        <begin position="88"/>
        <end position="106"/>
    </location>
</feature>
<sequence>MHCPKGSTVPKLEAADGTTDLKNPFVKKGYFSNPLVPLDTYKCSGELFCPGGSPGTCFGDREGLTCGDCKEGYYWTSEKCAPCGAVPAAWALSVAVLVIGVCGSYYMLTSSYTAKASVMMCTTAALGMLVALFQNLGVLNTVSVEWPAGLRDLLDFASVFTFNLDALGFSCAAGSNVARYVSTASFFWIVAVALPTVGLLTNLIPILKRRGLAWEKFKTISTLGQFLQVGFTTMCNVGLMPFMCYRHPTNQESILKYPNVFCRTEEHTIMRVFGVLVMFLAFSFFIAACYAAYQAPRWSGKPRLAAIRFLIFRFRPNVWYFGLVLLARGPLLSMPGVIATNMPSLQLTLMHMILLGSLCLQLWFLPWKSPILNLVDGLSVSLLVMLLAGSLGYADNSGEEAARVLALFGTVISSMMVVILGGMVMLGLCALFYRSALGSSKELRIMNLGKVPEEKDVFQSLLDVATFLKEDGQGKEKNLYL</sequence>
<feature type="transmembrane region" description="Helical" evidence="1">
    <location>
        <begin position="371"/>
        <end position="393"/>
    </location>
</feature>
<dbReference type="PANTHER" id="PTHR11319">
    <property type="entry name" value="G PROTEIN-COUPLED RECEPTOR-RELATED"/>
    <property type="match status" value="1"/>
</dbReference>
<reference evidence="2 3" key="1">
    <citation type="submission" date="2024-02" db="EMBL/GenBank/DDBJ databases">
        <authorList>
            <person name="Chen Y."/>
            <person name="Shah S."/>
            <person name="Dougan E. K."/>
            <person name="Thang M."/>
            <person name="Chan C."/>
        </authorList>
    </citation>
    <scope>NUCLEOTIDE SEQUENCE [LARGE SCALE GENOMIC DNA]</scope>
</reference>
<protein>
    <recommendedName>
        <fullName evidence="4">TRP C-terminal domain-containing protein</fullName>
    </recommendedName>
</protein>
<dbReference type="PANTHER" id="PTHR11319:SF35">
    <property type="entry name" value="OUTER MEMBRANE PROTEIN PMPC-RELATED"/>
    <property type="match status" value="1"/>
</dbReference>
<organism evidence="2 3">
    <name type="scientific">Durusdinium trenchii</name>
    <dbReference type="NCBI Taxonomy" id="1381693"/>
    <lineage>
        <taxon>Eukaryota</taxon>
        <taxon>Sar</taxon>
        <taxon>Alveolata</taxon>
        <taxon>Dinophyceae</taxon>
        <taxon>Suessiales</taxon>
        <taxon>Symbiodiniaceae</taxon>
        <taxon>Durusdinium</taxon>
    </lineage>
</organism>
<comment type="caution">
    <text evidence="2">The sequence shown here is derived from an EMBL/GenBank/DDBJ whole genome shotgun (WGS) entry which is preliminary data.</text>
</comment>
<dbReference type="Proteomes" id="UP001642484">
    <property type="component" value="Unassembled WGS sequence"/>
</dbReference>
<name>A0ABP0HZB1_9DINO</name>
<evidence type="ECO:0008006" key="4">
    <source>
        <dbReference type="Google" id="ProtNLM"/>
    </source>
</evidence>
<feature type="transmembrane region" description="Helical" evidence="1">
    <location>
        <begin position="118"/>
        <end position="137"/>
    </location>
</feature>
<evidence type="ECO:0000256" key="1">
    <source>
        <dbReference type="SAM" id="Phobius"/>
    </source>
</evidence>
<keyword evidence="1" id="KW-1133">Transmembrane helix</keyword>
<accession>A0ABP0HZB1</accession>
<evidence type="ECO:0000313" key="3">
    <source>
        <dbReference type="Proteomes" id="UP001642484"/>
    </source>
</evidence>
<feature type="transmembrane region" description="Helical" evidence="1">
    <location>
        <begin position="405"/>
        <end position="433"/>
    </location>
</feature>
<feature type="transmembrane region" description="Helical" evidence="1">
    <location>
        <begin position="186"/>
        <end position="205"/>
    </location>
</feature>